<sequence length="341" mass="38902">MEERETVFALLGAYLRGKVRTLLFFLISAMAFCLIYALYRLPWGPVLYCGLISFTVVLLFGAADFARFVKRHRHLMTLLGTADLELGFLPEPENRIEADYQQIAKVMDQTRAKIISERDSSREEMERYYTLWAHQIKTPIAAMHLLLDSGEATEEKKELGQELFKIERYAEMVLQYQRLETMSSDLMFGKYGIGDIVKQAVRRYASMFIHKKLSVELGELCGTVVTDEKWLVFVVEQILSNALKYTRKGKISIYMAADAPKTLVIEDTGIGIRKEDLPRLGERGFTGYNGRMDKKASGLGLFLCRRVLQKLRHGMAIESEVGVGTRVLLDLSRDEAETGRE</sequence>
<dbReference type="SMART" id="SM00387">
    <property type="entry name" value="HATPase_c"/>
    <property type="match status" value="1"/>
</dbReference>
<name>A0A926E5J3_9FIRM</name>
<dbReference type="InterPro" id="IPR003594">
    <property type="entry name" value="HATPase_dom"/>
</dbReference>
<dbReference type="InterPro" id="IPR036890">
    <property type="entry name" value="HATPase_C_sf"/>
</dbReference>
<keyword evidence="8 11" id="KW-1133">Transmembrane helix</keyword>
<dbReference type="Pfam" id="PF02518">
    <property type="entry name" value="HATPase_c"/>
    <property type="match status" value="1"/>
</dbReference>
<comment type="subcellular location">
    <subcellularLocation>
        <location evidence="2">Cell membrane</location>
        <topology evidence="2">Multi-pass membrane protein</topology>
    </subcellularLocation>
</comment>
<evidence type="ECO:0000256" key="7">
    <source>
        <dbReference type="ARBA" id="ARBA00022777"/>
    </source>
</evidence>
<dbReference type="RefSeq" id="WP_249295048.1">
    <property type="nucleotide sequence ID" value="NZ_JACRSV010000002.1"/>
</dbReference>
<evidence type="ECO:0000256" key="10">
    <source>
        <dbReference type="ARBA" id="ARBA00023136"/>
    </source>
</evidence>
<dbReference type="GO" id="GO:0004721">
    <property type="term" value="F:phosphoprotein phosphatase activity"/>
    <property type="evidence" value="ECO:0007669"/>
    <property type="project" value="TreeGrafter"/>
</dbReference>
<dbReference type="SUPFAM" id="SSF55874">
    <property type="entry name" value="ATPase domain of HSP90 chaperone/DNA topoisomerase II/histidine kinase"/>
    <property type="match status" value="1"/>
</dbReference>
<evidence type="ECO:0000256" key="9">
    <source>
        <dbReference type="ARBA" id="ARBA00023012"/>
    </source>
</evidence>
<evidence type="ECO:0000256" key="5">
    <source>
        <dbReference type="ARBA" id="ARBA00022679"/>
    </source>
</evidence>
<comment type="catalytic activity">
    <reaction evidence="1">
        <text>ATP + protein L-histidine = ADP + protein N-phospho-L-histidine.</text>
        <dbReference type="EC" id="2.7.13.3"/>
    </reaction>
</comment>
<gene>
    <name evidence="13" type="ORF">H8710_08440</name>
</gene>
<feature type="transmembrane region" description="Helical" evidence="11">
    <location>
        <begin position="21"/>
        <end position="39"/>
    </location>
</feature>
<evidence type="ECO:0000256" key="11">
    <source>
        <dbReference type="SAM" id="Phobius"/>
    </source>
</evidence>
<dbReference type="InterPro" id="IPR005467">
    <property type="entry name" value="His_kinase_dom"/>
</dbReference>
<dbReference type="PANTHER" id="PTHR45453:SF2">
    <property type="entry name" value="HISTIDINE KINASE"/>
    <property type="match status" value="1"/>
</dbReference>
<dbReference type="PANTHER" id="PTHR45453">
    <property type="entry name" value="PHOSPHATE REGULON SENSOR PROTEIN PHOR"/>
    <property type="match status" value="1"/>
</dbReference>
<keyword evidence="9" id="KW-0902">Two-component regulatory system</keyword>
<evidence type="ECO:0000256" key="2">
    <source>
        <dbReference type="ARBA" id="ARBA00004651"/>
    </source>
</evidence>
<evidence type="ECO:0000256" key="1">
    <source>
        <dbReference type="ARBA" id="ARBA00000085"/>
    </source>
</evidence>
<evidence type="ECO:0000256" key="3">
    <source>
        <dbReference type="ARBA" id="ARBA00012438"/>
    </source>
</evidence>
<dbReference type="PROSITE" id="PS50109">
    <property type="entry name" value="HIS_KIN"/>
    <property type="match status" value="1"/>
</dbReference>
<keyword evidence="6 11" id="KW-0812">Transmembrane</keyword>
<evidence type="ECO:0000313" key="14">
    <source>
        <dbReference type="Proteomes" id="UP000610760"/>
    </source>
</evidence>
<dbReference type="Gene3D" id="3.30.565.10">
    <property type="entry name" value="Histidine kinase-like ATPase, C-terminal domain"/>
    <property type="match status" value="1"/>
</dbReference>
<dbReference type="PRINTS" id="PR00344">
    <property type="entry name" value="BCTRLSENSOR"/>
</dbReference>
<dbReference type="GO" id="GO:0000155">
    <property type="term" value="F:phosphorelay sensor kinase activity"/>
    <property type="evidence" value="ECO:0007669"/>
    <property type="project" value="TreeGrafter"/>
</dbReference>
<organism evidence="13 14">
    <name type="scientific">Fumia xinanensis</name>
    <dbReference type="NCBI Taxonomy" id="2763659"/>
    <lineage>
        <taxon>Bacteria</taxon>
        <taxon>Bacillati</taxon>
        <taxon>Bacillota</taxon>
        <taxon>Clostridia</taxon>
        <taxon>Eubacteriales</taxon>
        <taxon>Oscillospiraceae</taxon>
        <taxon>Fumia</taxon>
    </lineage>
</organism>
<protein>
    <recommendedName>
        <fullName evidence="3">histidine kinase</fullName>
        <ecNumber evidence="3">2.7.13.3</ecNumber>
    </recommendedName>
</protein>
<proteinExistence type="predicted"/>
<dbReference type="EC" id="2.7.13.3" evidence="3"/>
<keyword evidence="14" id="KW-1185">Reference proteome</keyword>
<feature type="transmembrane region" description="Helical" evidence="11">
    <location>
        <begin position="45"/>
        <end position="66"/>
    </location>
</feature>
<keyword evidence="5" id="KW-0808">Transferase</keyword>
<dbReference type="AlphaFoldDB" id="A0A926E5J3"/>
<accession>A0A926E5J3</accession>
<dbReference type="InterPro" id="IPR050351">
    <property type="entry name" value="BphY/WalK/GraS-like"/>
</dbReference>
<dbReference type="Proteomes" id="UP000610760">
    <property type="component" value="Unassembled WGS sequence"/>
</dbReference>
<comment type="caution">
    <text evidence="13">The sequence shown here is derived from an EMBL/GenBank/DDBJ whole genome shotgun (WGS) entry which is preliminary data.</text>
</comment>
<dbReference type="GO" id="GO:0016036">
    <property type="term" value="P:cellular response to phosphate starvation"/>
    <property type="evidence" value="ECO:0007669"/>
    <property type="project" value="TreeGrafter"/>
</dbReference>
<keyword evidence="7 13" id="KW-0418">Kinase</keyword>
<feature type="domain" description="Histidine kinase" evidence="12">
    <location>
        <begin position="131"/>
        <end position="335"/>
    </location>
</feature>
<keyword evidence="10 11" id="KW-0472">Membrane</keyword>
<reference evidence="13" key="1">
    <citation type="submission" date="2020-08" db="EMBL/GenBank/DDBJ databases">
        <title>Genome public.</title>
        <authorList>
            <person name="Liu C."/>
            <person name="Sun Q."/>
        </authorList>
    </citation>
    <scope>NUCLEOTIDE SEQUENCE</scope>
    <source>
        <strain evidence="13">NSJ-33</strain>
    </source>
</reference>
<dbReference type="EMBL" id="JACRSV010000002">
    <property type="protein sequence ID" value="MBC8560093.1"/>
    <property type="molecule type" value="Genomic_DNA"/>
</dbReference>
<keyword evidence="4" id="KW-1003">Cell membrane</keyword>
<evidence type="ECO:0000256" key="8">
    <source>
        <dbReference type="ARBA" id="ARBA00022989"/>
    </source>
</evidence>
<dbReference type="InterPro" id="IPR004358">
    <property type="entry name" value="Sig_transdc_His_kin-like_C"/>
</dbReference>
<evidence type="ECO:0000256" key="6">
    <source>
        <dbReference type="ARBA" id="ARBA00022692"/>
    </source>
</evidence>
<dbReference type="GO" id="GO:0005886">
    <property type="term" value="C:plasma membrane"/>
    <property type="evidence" value="ECO:0007669"/>
    <property type="project" value="UniProtKB-SubCell"/>
</dbReference>
<evidence type="ECO:0000256" key="4">
    <source>
        <dbReference type="ARBA" id="ARBA00022475"/>
    </source>
</evidence>
<evidence type="ECO:0000259" key="12">
    <source>
        <dbReference type="PROSITE" id="PS50109"/>
    </source>
</evidence>
<evidence type="ECO:0000313" key="13">
    <source>
        <dbReference type="EMBL" id="MBC8560093.1"/>
    </source>
</evidence>